<feature type="transmembrane region" description="Helical" evidence="7">
    <location>
        <begin position="141"/>
        <end position="160"/>
    </location>
</feature>
<feature type="domain" description="ABC transmembrane type-1" evidence="8">
    <location>
        <begin position="75"/>
        <end position="255"/>
    </location>
</feature>
<dbReference type="Gene3D" id="1.10.3720.10">
    <property type="entry name" value="MetI-like"/>
    <property type="match status" value="1"/>
</dbReference>
<comment type="similarity">
    <text evidence="7">Belongs to the binding-protein-dependent transport system permease family.</text>
</comment>
<dbReference type="InterPro" id="IPR000515">
    <property type="entry name" value="MetI-like"/>
</dbReference>
<feature type="transmembrane region" description="Helical" evidence="7">
    <location>
        <begin position="237"/>
        <end position="255"/>
    </location>
</feature>
<evidence type="ECO:0000256" key="5">
    <source>
        <dbReference type="ARBA" id="ARBA00022989"/>
    </source>
</evidence>
<feature type="transmembrane region" description="Helical" evidence="7">
    <location>
        <begin position="113"/>
        <end position="135"/>
    </location>
</feature>
<comment type="caution">
    <text evidence="9">The sequence shown here is derived from an EMBL/GenBank/DDBJ whole genome shotgun (WGS) entry which is preliminary data.</text>
</comment>
<feature type="transmembrane region" description="Helical" evidence="7">
    <location>
        <begin position="25"/>
        <end position="45"/>
    </location>
</feature>
<keyword evidence="2 7" id="KW-0813">Transport</keyword>
<evidence type="ECO:0000313" key="10">
    <source>
        <dbReference type="Proteomes" id="UP000281431"/>
    </source>
</evidence>
<evidence type="ECO:0000256" key="3">
    <source>
        <dbReference type="ARBA" id="ARBA00022475"/>
    </source>
</evidence>
<organism evidence="9 10">
    <name type="scientific">Natrarchaeobius chitinivorans</name>
    <dbReference type="NCBI Taxonomy" id="1679083"/>
    <lineage>
        <taxon>Archaea</taxon>
        <taxon>Methanobacteriati</taxon>
        <taxon>Methanobacteriota</taxon>
        <taxon>Stenosarchaea group</taxon>
        <taxon>Halobacteria</taxon>
        <taxon>Halobacteriales</taxon>
        <taxon>Natrialbaceae</taxon>
        <taxon>Natrarchaeobius</taxon>
    </lineage>
</organism>
<name>A0A3N6PSE4_NATCH</name>
<keyword evidence="6 7" id="KW-0472">Membrane</keyword>
<accession>A0A3N6PSE4</accession>
<dbReference type="EMBL" id="REFZ01000002">
    <property type="protein sequence ID" value="RQH02436.1"/>
    <property type="molecule type" value="Genomic_DNA"/>
</dbReference>
<dbReference type="PANTHER" id="PTHR30151:SF0">
    <property type="entry name" value="ABC TRANSPORTER PERMEASE PROTEIN MJ0413-RELATED"/>
    <property type="match status" value="1"/>
</dbReference>
<evidence type="ECO:0000256" key="1">
    <source>
        <dbReference type="ARBA" id="ARBA00004651"/>
    </source>
</evidence>
<dbReference type="InterPro" id="IPR035906">
    <property type="entry name" value="MetI-like_sf"/>
</dbReference>
<sequence length="273" mass="30366">MASRTTTTGTSIEQILSRFKESSRILGFVSVLLVVVLWQFTAMYVDNPLLLPDVPAVAERLWEMFFVDRSVYPHIWASLYRVMVGFVAAVLVGVPLGLMMGSSSKVEYLLEPYISSLYPVPRIAFYPLLLVILGFGHSSKIAIIFVEALIPIILGAYYGVGGVQERYIWSARNFGASQYQLFKEVVLPGSLPYIFSGIRMAMPIAIIVTVVTEMISASRGIGYLIIYSQASFEPETVFAAVVVISLIGVLFDRLLAVLRQRLLFWANDVSMDL</sequence>
<dbReference type="CDD" id="cd06261">
    <property type="entry name" value="TM_PBP2"/>
    <property type="match status" value="1"/>
</dbReference>
<dbReference type="AlphaFoldDB" id="A0A3N6PSE4"/>
<keyword evidence="3" id="KW-1003">Cell membrane</keyword>
<keyword evidence="4 7" id="KW-0812">Transmembrane</keyword>
<dbReference type="OrthoDB" id="50379at2157"/>
<protein>
    <submittedName>
        <fullName evidence="9">ABC transporter permease</fullName>
    </submittedName>
</protein>
<evidence type="ECO:0000259" key="8">
    <source>
        <dbReference type="PROSITE" id="PS50928"/>
    </source>
</evidence>
<evidence type="ECO:0000313" key="9">
    <source>
        <dbReference type="EMBL" id="RQH02436.1"/>
    </source>
</evidence>
<evidence type="ECO:0000256" key="2">
    <source>
        <dbReference type="ARBA" id="ARBA00022448"/>
    </source>
</evidence>
<evidence type="ECO:0000256" key="6">
    <source>
        <dbReference type="ARBA" id="ARBA00023136"/>
    </source>
</evidence>
<keyword evidence="5 7" id="KW-1133">Transmembrane helix</keyword>
<reference evidence="9 10" key="1">
    <citation type="submission" date="2018-10" db="EMBL/GenBank/DDBJ databases">
        <title>Natrarchaeobius chitinivorans gen. nov., sp. nov., and Natrarchaeobius haloalkaliphilus sp. nov., alkaliphilic, chitin-utilizing haloarchaea from hypersaline alkaline lakes.</title>
        <authorList>
            <person name="Sorokin D.Y."/>
            <person name="Elcheninov A.G."/>
            <person name="Kostrikina N.A."/>
            <person name="Bale N.J."/>
            <person name="Sinninghe Damste J.S."/>
            <person name="Khijniak T.V."/>
            <person name="Kublanov I.V."/>
            <person name="Toshchakov S.V."/>
        </authorList>
    </citation>
    <scope>NUCLEOTIDE SEQUENCE [LARGE SCALE GENOMIC DNA]</scope>
    <source>
        <strain evidence="9 10">AArcht7</strain>
    </source>
</reference>
<evidence type="ECO:0000256" key="7">
    <source>
        <dbReference type="RuleBase" id="RU363032"/>
    </source>
</evidence>
<gene>
    <name evidence="9" type="ORF">EA472_03810</name>
</gene>
<dbReference type="Proteomes" id="UP000281431">
    <property type="component" value="Unassembled WGS sequence"/>
</dbReference>
<keyword evidence="10" id="KW-1185">Reference proteome</keyword>
<proteinExistence type="inferred from homology"/>
<evidence type="ECO:0000256" key="4">
    <source>
        <dbReference type="ARBA" id="ARBA00022692"/>
    </source>
</evidence>
<dbReference type="GO" id="GO:0005886">
    <property type="term" value="C:plasma membrane"/>
    <property type="evidence" value="ECO:0007669"/>
    <property type="project" value="UniProtKB-SubCell"/>
</dbReference>
<dbReference type="PROSITE" id="PS50928">
    <property type="entry name" value="ABC_TM1"/>
    <property type="match status" value="1"/>
</dbReference>
<comment type="subcellular location">
    <subcellularLocation>
        <location evidence="1 7">Cell membrane</location>
        <topology evidence="1 7">Multi-pass membrane protein</topology>
    </subcellularLocation>
</comment>
<dbReference type="SUPFAM" id="SSF161098">
    <property type="entry name" value="MetI-like"/>
    <property type="match status" value="1"/>
</dbReference>
<dbReference type="GO" id="GO:0055085">
    <property type="term" value="P:transmembrane transport"/>
    <property type="evidence" value="ECO:0007669"/>
    <property type="project" value="InterPro"/>
</dbReference>
<feature type="transmembrane region" description="Helical" evidence="7">
    <location>
        <begin position="204"/>
        <end position="225"/>
    </location>
</feature>
<feature type="transmembrane region" description="Helical" evidence="7">
    <location>
        <begin position="79"/>
        <end position="101"/>
    </location>
</feature>
<dbReference type="Pfam" id="PF00528">
    <property type="entry name" value="BPD_transp_1"/>
    <property type="match status" value="1"/>
</dbReference>
<dbReference type="PANTHER" id="PTHR30151">
    <property type="entry name" value="ALKANE SULFONATE ABC TRANSPORTER-RELATED, MEMBRANE SUBUNIT"/>
    <property type="match status" value="1"/>
</dbReference>